<sequence>MAPPILTMEDDLFRHQPKGALHFPIKGMESVIATVSGYQGSERFNLIKLISKTGASYVGAMNQSVTHLVCWKFEGRKYELGKKFKTVIVNHCWIEECVKKGRRVPEHPYTFQSGEEMGLPLLNVSLGFNRAGSQSKPWNNAKQHVIDIECEDTDDIFVVDTSLLNEDLPSELRQNNHGSKRPNRKIIQRSSRQDYSGSSSHYLDKLLLSGSMTVEPGKPSSSKQALPLKKGKSTSFEPCRDRRLVKKHKTMEDLGFAGDFMQDCGPAQVFSENNGSGASHNNSNVRRGEDEFGNASDQSHSWSRQINNEALDGIEEIEDMKDDDHQNLLVEDAASSIHRTADDCCTDLPEVLDDTDLNTRLHRSSELSCVICWTNFSSTRGVLPCGHRFCFSCIQTWADHMASMGKASTCPLCKSNFASITKVEDAVSSDQKIYSQTIPYDRAKMDAYILLDDVRTLPANPSATKVCYQCFNREPEDLLIRCQLCQIQCVHSYCLDPPLFPWTCVHCKDLQMLYLQTH</sequence>
<feature type="region of interest" description="Disordered" evidence="5">
    <location>
        <begin position="213"/>
        <end position="237"/>
    </location>
</feature>
<keyword evidence="1" id="KW-0479">Metal-binding</keyword>
<protein>
    <submittedName>
        <fullName evidence="8">Brct domain-containing</fullName>
    </submittedName>
</protein>
<dbReference type="InterPro" id="IPR013083">
    <property type="entry name" value="Znf_RING/FYVE/PHD"/>
</dbReference>
<keyword evidence="9" id="KW-1185">Reference proteome</keyword>
<dbReference type="SUPFAM" id="SSF52113">
    <property type="entry name" value="BRCT domain"/>
    <property type="match status" value="1"/>
</dbReference>
<dbReference type="Pfam" id="PF13639">
    <property type="entry name" value="zf-RING_2"/>
    <property type="match status" value="1"/>
</dbReference>
<dbReference type="PROSITE" id="PS00518">
    <property type="entry name" value="ZF_RING_1"/>
    <property type="match status" value="1"/>
</dbReference>
<dbReference type="Gene3D" id="3.30.40.10">
    <property type="entry name" value="Zinc/RING finger domain, C3HC4 (zinc finger)"/>
    <property type="match status" value="1"/>
</dbReference>
<dbReference type="Pfam" id="PF12738">
    <property type="entry name" value="PTCB-BRCT"/>
    <property type="match status" value="1"/>
</dbReference>
<comment type="caution">
    <text evidence="8">The sequence shown here is derived from an EMBL/GenBank/DDBJ whole genome shotgun (WGS) entry which is preliminary data.</text>
</comment>
<dbReference type="PROSITE" id="PS50172">
    <property type="entry name" value="BRCT"/>
    <property type="match status" value="1"/>
</dbReference>
<dbReference type="InterPro" id="IPR036420">
    <property type="entry name" value="BRCT_dom_sf"/>
</dbReference>
<evidence type="ECO:0000256" key="3">
    <source>
        <dbReference type="ARBA" id="ARBA00022833"/>
    </source>
</evidence>
<feature type="domain" description="RING-type" evidence="6">
    <location>
        <begin position="369"/>
        <end position="414"/>
    </location>
</feature>
<gene>
    <name evidence="8" type="ORF">OLEA9_A000485</name>
</gene>
<dbReference type="InterPro" id="IPR001841">
    <property type="entry name" value="Znf_RING"/>
</dbReference>
<dbReference type="Gene3D" id="3.40.50.10190">
    <property type="entry name" value="BRCT domain"/>
    <property type="match status" value="1"/>
</dbReference>
<dbReference type="SMART" id="SM00184">
    <property type="entry name" value="RING"/>
    <property type="match status" value="1"/>
</dbReference>
<dbReference type="InterPro" id="IPR017907">
    <property type="entry name" value="Znf_RING_CS"/>
</dbReference>
<dbReference type="InterPro" id="IPR001357">
    <property type="entry name" value="BRCT_dom"/>
</dbReference>
<keyword evidence="2 4" id="KW-0863">Zinc-finger</keyword>
<dbReference type="Gramene" id="OE9A000485T1">
    <property type="protein sequence ID" value="OE9A000485C1"/>
    <property type="gene ID" value="OE9A000485"/>
</dbReference>
<organism evidence="8 9">
    <name type="scientific">Olea europaea subsp. europaea</name>
    <dbReference type="NCBI Taxonomy" id="158383"/>
    <lineage>
        <taxon>Eukaryota</taxon>
        <taxon>Viridiplantae</taxon>
        <taxon>Streptophyta</taxon>
        <taxon>Embryophyta</taxon>
        <taxon>Tracheophyta</taxon>
        <taxon>Spermatophyta</taxon>
        <taxon>Magnoliopsida</taxon>
        <taxon>eudicotyledons</taxon>
        <taxon>Gunneridae</taxon>
        <taxon>Pentapetalae</taxon>
        <taxon>asterids</taxon>
        <taxon>lamiids</taxon>
        <taxon>Lamiales</taxon>
        <taxon>Oleaceae</taxon>
        <taxon>Oleeae</taxon>
        <taxon>Olea</taxon>
    </lineage>
</organism>
<evidence type="ECO:0000256" key="2">
    <source>
        <dbReference type="ARBA" id="ARBA00022771"/>
    </source>
</evidence>
<feature type="compositionally biased region" description="Basic residues" evidence="5">
    <location>
        <begin position="178"/>
        <end position="187"/>
    </location>
</feature>
<feature type="region of interest" description="Disordered" evidence="5">
    <location>
        <begin position="269"/>
        <end position="303"/>
    </location>
</feature>
<evidence type="ECO:0000256" key="4">
    <source>
        <dbReference type="PROSITE-ProRule" id="PRU00175"/>
    </source>
</evidence>
<dbReference type="GO" id="GO:0008270">
    <property type="term" value="F:zinc ion binding"/>
    <property type="evidence" value="ECO:0007669"/>
    <property type="project" value="UniProtKB-KW"/>
</dbReference>
<evidence type="ECO:0000259" key="7">
    <source>
        <dbReference type="PROSITE" id="PS50172"/>
    </source>
</evidence>
<dbReference type="PROSITE" id="PS50089">
    <property type="entry name" value="ZF_RING_2"/>
    <property type="match status" value="1"/>
</dbReference>
<dbReference type="OrthoDB" id="251770at2759"/>
<feature type="domain" description="BRCT" evidence="7">
    <location>
        <begin position="20"/>
        <end position="111"/>
    </location>
</feature>
<accession>A0A8S0T5W9</accession>
<keyword evidence="3" id="KW-0862">Zinc</keyword>
<evidence type="ECO:0000313" key="9">
    <source>
        <dbReference type="Proteomes" id="UP000594638"/>
    </source>
</evidence>
<evidence type="ECO:0000256" key="1">
    <source>
        <dbReference type="ARBA" id="ARBA00022723"/>
    </source>
</evidence>
<dbReference type="InterPro" id="IPR011011">
    <property type="entry name" value="Znf_FYVE_PHD"/>
</dbReference>
<dbReference type="Proteomes" id="UP000594638">
    <property type="component" value="Unassembled WGS sequence"/>
</dbReference>
<dbReference type="SUPFAM" id="SSF57850">
    <property type="entry name" value="RING/U-box"/>
    <property type="match status" value="1"/>
</dbReference>
<feature type="region of interest" description="Disordered" evidence="5">
    <location>
        <begin position="169"/>
        <end position="198"/>
    </location>
</feature>
<dbReference type="SMART" id="SM00292">
    <property type="entry name" value="BRCT"/>
    <property type="match status" value="1"/>
</dbReference>
<dbReference type="PANTHER" id="PTHR47776">
    <property type="entry name" value="F5A8.9 PROTEIN"/>
    <property type="match status" value="1"/>
</dbReference>
<dbReference type="EMBL" id="CACTIH010005626">
    <property type="protein sequence ID" value="CAA2999258.1"/>
    <property type="molecule type" value="Genomic_DNA"/>
</dbReference>
<reference evidence="8 9" key="1">
    <citation type="submission" date="2019-12" db="EMBL/GenBank/DDBJ databases">
        <authorList>
            <person name="Alioto T."/>
            <person name="Alioto T."/>
            <person name="Gomez Garrido J."/>
        </authorList>
    </citation>
    <scope>NUCLEOTIDE SEQUENCE [LARGE SCALE GENOMIC DNA]</scope>
</reference>
<evidence type="ECO:0000256" key="5">
    <source>
        <dbReference type="SAM" id="MobiDB-lite"/>
    </source>
</evidence>
<feature type="compositionally biased region" description="Low complexity" evidence="5">
    <location>
        <begin position="271"/>
        <end position="284"/>
    </location>
</feature>
<feature type="compositionally biased region" description="Low complexity" evidence="5">
    <location>
        <begin position="188"/>
        <end position="198"/>
    </location>
</feature>
<dbReference type="AlphaFoldDB" id="A0A8S0T5W9"/>
<name>A0A8S0T5W9_OLEEU</name>
<proteinExistence type="predicted"/>
<dbReference type="PANTHER" id="PTHR47776:SF2">
    <property type="entry name" value="RING-TYPE E3 UBIQUITIN TRANSFERASE BRCA1"/>
    <property type="match status" value="1"/>
</dbReference>
<dbReference type="SUPFAM" id="SSF57903">
    <property type="entry name" value="FYVE/PHD zinc finger"/>
    <property type="match status" value="1"/>
</dbReference>
<evidence type="ECO:0000313" key="8">
    <source>
        <dbReference type="EMBL" id="CAA2999258.1"/>
    </source>
</evidence>
<evidence type="ECO:0000259" key="6">
    <source>
        <dbReference type="PROSITE" id="PS50089"/>
    </source>
</evidence>